<evidence type="ECO:0000313" key="5">
    <source>
        <dbReference type="EMBL" id="CUO08483.1"/>
    </source>
</evidence>
<keyword evidence="2 5" id="KW-0560">Oxidoreductase</keyword>
<dbReference type="OrthoDB" id="9806179at2"/>
<dbReference type="Pfam" id="PF13192">
    <property type="entry name" value="Thioredoxin_3"/>
    <property type="match status" value="1"/>
</dbReference>
<evidence type="ECO:0000313" key="6">
    <source>
        <dbReference type="Proteomes" id="UP000095546"/>
    </source>
</evidence>
<dbReference type="CDD" id="cd02974">
    <property type="entry name" value="AhpF_NTD_N"/>
    <property type="match status" value="1"/>
</dbReference>
<dbReference type="Pfam" id="PF07992">
    <property type="entry name" value="Pyr_redox_2"/>
    <property type="match status" value="1"/>
</dbReference>
<organism evidence="5 6">
    <name type="scientific">Mitsuokella jalaludinii</name>
    <dbReference type="NCBI Taxonomy" id="187979"/>
    <lineage>
        <taxon>Bacteria</taxon>
        <taxon>Bacillati</taxon>
        <taxon>Bacillota</taxon>
        <taxon>Negativicutes</taxon>
        <taxon>Selenomonadales</taxon>
        <taxon>Selenomonadaceae</taxon>
        <taxon>Mitsuokella</taxon>
    </lineage>
</organism>
<dbReference type="PANTHER" id="PTHR48105">
    <property type="entry name" value="THIOREDOXIN REDUCTASE 1-RELATED-RELATED"/>
    <property type="match status" value="1"/>
</dbReference>
<keyword evidence="6" id="KW-1185">Reference proteome</keyword>
<dbReference type="EMBL" id="CYYU01000026">
    <property type="protein sequence ID" value="CUO08483.1"/>
    <property type="molecule type" value="Genomic_DNA"/>
</dbReference>
<evidence type="ECO:0000259" key="3">
    <source>
        <dbReference type="Pfam" id="PF07992"/>
    </source>
</evidence>
<dbReference type="STRING" id="187979.ERS852385_02092"/>
<dbReference type="Gene3D" id="3.50.50.60">
    <property type="entry name" value="FAD/NAD(P)-binding domain"/>
    <property type="match status" value="2"/>
</dbReference>
<dbReference type="EC" id="1.8.1.9" evidence="5"/>
<evidence type="ECO:0000256" key="1">
    <source>
        <dbReference type="ARBA" id="ARBA00022630"/>
    </source>
</evidence>
<feature type="domain" description="FAD/NAD(P)-binding" evidence="3">
    <location>
        <begin position="14"/>
        <end position="303"/>
    </location>
</feature>
<keyword evidence="1" id="KW-0285">Flavoprotein</keyword>
<dbReference type="eggNOG" id="COG0492">
    <property type="taxonomic scope" value="Bacteria"/>
</dbReference>
<dbReference type="Proteomes" id="UP000095546">
    <property type="component" value="Unassembled WGS sequence"/>
</dbReference>
<dbReference type="InterPro" id="IPR036188">
    <property type="entry name" value="FAD/NAD-bd_sf"/>
</dbReference>
<proteinExistence type="predicted"/>
<dbReference type="PRINTS" id="PR00368">
    <property type="entry name" value="FADPNR"/>
</dbReference>
<evidence type="ECO:0000256" key="2">
    <source>
        <dbReference type="ARBA" id="ARBA00023002"/>
    </source>
</evidence>
<dbReference type="InterPro" id="IPR012336">
    <property type="entry name" value="Thioredoxin-like_fold"/>
</dbReference>
<gene>
    <name evidence="5" type="primary">trxB_3</name>
    <name evidence="5" type="ORF">ERS852385_02092</name>
</gene>
<dbReference type="eggNOG" id="COG3634">
    <property type="taxonomic scope" value="Bacteria"/>
</dbReference>
<evidence type="ECO:0000259" key="4">
    <source>
        <dbReference type="Pfam" id="PF13192"/>
    </source>
</evidence>
<dbReference type="RefSeq" id="WP_055162875.1">
    <property type="nucleotide sequence ID" value="NZ_CABIWZ010000026.1"/>
</dbReference>
<dbReference type="SUPFAM" id="SSF52833">
    <property type="entry name" value="Thioredoxin-like"/>
    <property type="match status" value="2"/>
</dbReference>
<dbReference type="InterPro" id="IPR044142">
    <property type="entry name" value="AhpF_NTD_N"/>
</dbReference>
<dbReference type="Gene3D" id="3.40.30.80">
    <property type="match status" value="1"/>
</dbReference>
<dbReference type="AlphaFoldDB" id="A0A174C6B8"/>
<protein>
    <submittedName>
        <fullName evidence="5">Thioredoxin reductase</fullName>
        <ecNumber evidence="5">1.8.1.9</ecNumber>
    </submittedName>
</protein>
<feature type="domain" description="Thioredoxin-like fold" evidence="4">
    <location>
        <begin position="470"/>
        <end position="539"/>
    </location>
</feature>
<dbReference type="GO" id="GO:0004791">
    <property type="term" value="F:thioredoxin-disulfide reductase (NADPH) activity"/>
    <property type="evidence" value="ECO:0007669"/>
    <property type="project" value="UniProtKB-EC"/>
</dbReference>
<dbReference type="InterPro" id="IPR050097">
    <property type="entry name" value="Ferredoxin-NADP_redctase_2"/>
</dbReference>
<accession>A0A174C6B8</accession>
<dbReference type="SUPFAM" id="SSF51905">
    <property type="entry name" value="FAD/NAD(P)-binding domain"/>
    <property type="match status" value="1"/>
</dbReference>
<dbReference type="InterPro" id="IPR036249">
    <property type="entry name" value="Thioredoxin-like_sf"/>
</dbReference>
<dbReference type="PRINTS" id="PR00469">
    <property type="entry name" value="PNDRDTASEII"/>
</dbReference>
<dbReference type="InterPro" id="IPR023753">
    <property type="entry name" value="FAD/NAD-binding_dom"/>
</dbReference>
<name>A0A174C6B8_9FIRM</name>
<sequence length="549" mass="58993">MAEASAKAPARELYDVIVIGGGPAGLTAAIYLARACYRVLVIEKEHFGGQITITDRVVNYPGIASISGAALTENMRQQAEAFGAEFKLAEVTALDMSGDIKTVHTTQGILSCFGVLLAAGARPRSAGFAGEETFRGRGVAYCATCDGEFFRGKQVFVIGGGYAAAEESVFLTKYASHVTCLVRGDDFSCAKATADEARNHPDITVRTHTVVESVEGDGLLRRLTCRDTETGEVKTYDAGKDTFGVFVFAGYEPATELVRGIADLDPKGYVITDASMKTSCDGLYAAGDIRIKPLRQCITAAGDGALAATELERYALQMQKKTGIRPLRPAAAVPEEPAAEAASSQIFQPEIVKQLQTVFARMDRSLELRLYLDDSAKSGELASYVDELARLTDKLQVVRVPAEEAAAEGERPCVRVFCGGEPAGIAFHGVPGGHEFTSFVLGLYNAAGPGQALDESLRQRLLDWDTPCHLRIFVSLSCTLCPELVTAAQRLATLNPRITTDVYDLNLYPALREAYQVMSVPCFLINEDGPHFGKKTAAQLLDLMEASRA</sequence>
<reference evidence="5 6" key="1">
    <citation type="submission" date="2015-09" db="EMBL/GenBank/DDBJ databases">
        <authorList>
            <consortium name="Pathogen Informatics"/>
        </authorList>
    </citation>
    <scope>NUCLEOTIDE SEQUENCE [LARGE SCALE GENOMIC DNA]</scope>
    <source>
        <strain evidence="5 6">2789STDY5608828</strain>
    </source>
</reference>